<protein>
    <recommendedName>
        <fullName evidence="6">Histidine kinase</fullName>
    </recommendedName>
</protein>
<dbReference type="SUPFAM" id="SSF55874">
    <property type="entry name" value="ATPase domain of HSP90 chaperone/DNA topoisomerase II/histidine kinase"/>
    <property type="match status" value="1"/>
</dbReference>
<dbReference type="EMBL" id="WNAL01000008">
    <property type="protein sequence ID" value="MTR81151.1"/>
    <property type="molecule type" value="Genomic_DNA"/>
</dbReference>
<accession>A0A844KLN6</accession>
<evidence type="ECO:0000259" key="3">
    <source>
        <dbReference type="Pfam" id="PF06580"/>
    </source>
</evidence>
<reference evidence="4 5" key="1">
    <citation type="journal article" date="2019" name="Nat. Med.">
        <title>A library of human gut bacterial isolates paired with longitudinal multiomics data enables mechanistic microbiome research.</title>
        <authorList>
            <person name="Poyet M."/>
            <person name="Groussin M."/>
            <person name="Gibbons S.M."/>
            <person name="Avila-Pacheco J."/>
            <person name="Jiang X."/>
            <person name="Kearney S.M."/>
            <person name="Perrotta A.R."/>
            <person name="Berdy B."/>
            <person name="Zhao S."/>
            <person name="Lieberman T.D."/>
            <person name="Swanson P.K."/>
            <person name="Smith M."/>
            <person name="Roesemann S."/>
            <person name="Alexander J.E."/>
            <person name="Rich S.A."/>
            <person name="Livny J."/>
            <person name="Vlamakis H."/>
            <person name="Clish C."/>
            <person name="Bullock K."/>
            <person name="Deik A."/>
            <person name="Scott J."/>
            <person name="Pierce K.A."/>
            <person name="Xavier R.J."/>
            <person name="Alm E.J."/>
        </authorList>
    </citation>
    <scope>NUCLEOTIDE SEQUENCE [LARGE SCALE GENOMIC DNA]</scope>
    <source>
        <strain evidence="4 5">BIOML-A1</strain>
    </source>
</reference>
<evidence type="ECO:0008006" key="6">
    <source>
        <dbReference type="Google" id="ProtNLM"/>
    </source>
</evidence>
<dbReference type="InterPro" id="IPR003594">
    <property type="entry name" value="HATPase_dom"/>
</dbReference>
<dbReference type="Pfam" id="PF02518">
    <property type="entry name" value="HATPase_c"/>
    <property type="match status" value="1"/>
</dbReference>
<dbReference type="Pfam" id="PF06580">
    <property type="entry name" value="His_kinase"/>
    <property type="match status" value="1"/>
</dbReference>
<dbReference type="Proteomes" id="UP000446657">
    <property type="component" value="Unassembled WGS sequence"/>
</dbReference>
<keyword evidence="1" id="KW-0812">Transmembrane</keyword>
<comment type="caution">
    <text evidence="4">The sequence shown here is derived from an EMBL/GenBank/DDBJ whole genome shotgun (WGS) entry which is preliminary data.</text>
</comment>
<dbReference type="PANTHER" id="PTHR34220:SF7">
    <property type="entry name" value="SENSOR HISTIDINE KINASE YPDA"/>
    <property type="match status" value="1"/>
</dbReference>
<dbReference type="Gene3D" id="3.30.565.10">
    <property type="entry name" value="Histidine kinase-like ATPase, C-terminal domain"/>
    <property type="match status" value="1"/>
</dbReference>
<dbReference type="GO" id="GO:0016020">
    <property type="term" value="C:membrane"/>
    <property type="evidence" value="ECO:0007669"/>
    <property type="project" value="InterPro"/>
</dbReference>
<dbReference type="InterPro" id="IPR050640">
    <property type="entry name" value="Bact_2-comp_sensor_kinase"/>
</dbReference>
<dbReference type="GO" id="GO:0000155">
    <property type="term" value="F:phosphorelay sensor kinase activity"/>
    <property type="evidence" value="ECO:0007669"/>
    <property type="project" value="InterPro"/>
</dbReference>
<dbReference type="RefSeq" id="WP_155175924.1">
    <property type="nucleotide sequence ID" value="NZ_WNAK01000026.1"/>
</dbReference>
<evidence type="ECO:0000259" key="2">
    <source>
        <dbReference type="Pfam" id="PF02518"/>
    </source>
</evidence>
<name>A0A844KLN6_9FIRM</name>
<feature type="transmembrane region" description="Helical" evidence="1">
    <location>
        <begin position="303"/>
        <end position="325"/>
    </location>
</feature>
<dbReference type="PANTHER" id="PTHR34220">
    <property type="entry name" value="SENSOR HISTIDINE KINASE YPDA"/>
    <property type="match status" value="1"/>
</dbReference>
<feature type="transmembrane region" description="Helical" evidence="1">
    <location>
        <begin position="20"/>
        <end position="40"/>
    </location>
</feature>
<keyword evidence="1" id="KW-0472">Membrane</keyword>
<dbReference type="InterPro" id="IPR036890">
    <property type="entry name" value="HATPase_C_sf"/>
</dbReference>
<evidence type="ECO:0000256" key="1">
    <source>
        <dbReference type="SAM" id="Phobius"/>
    </source>
</evidence>
<evidence type="ECO:0000313" key="4">
    <source>
        <dbReference type="EMBL" id="MTR81151.1"/>
    </source>
</evidence>
<dbReference type="AlphaFoldDB" id="A0A844KLN6"/>
<dbReference type="InterPro" id="IPR010559">
    <property type="entry name" value="Sig_transdc_His_kin_internal"/>
</dbReference>
<feature type="domain" description="Histidine kinase/HSP90-like ATPase" evidence="2">
    <location>
        <begin position="484"/>
        <end position="593"/>
    </location>
</feature>
<gene>
    <name evidence="4" type="ORF">GMD30_05360</name>
</gene>
<keyword evidence="1" id="KW-1133">Transmembrane helix</keyword>
<organism evidence="4 5">
    <name type="scientific">Roseburia faecis</name>
    <dbReference type="NCBI Taxonomy" id="301302"/>
    <lineage>
        <taxon>Bacteria</taxon>
        <taxon>Bacillati</taxon>
        <taxon>Bacillota</taxon>
        <taxon>Clostridia</taxon>
        <taxon>Lachnospirales</taxon>
        <taxon>Lachnospiraceae</taxon>
        <taxon>Roseburia</taxon>
    </lineage>
</organism>
<sequence>MKVIKKKVSNFIKMLSIKQLYFTAVLPLSIIGYILIAFSVRNVYFHQIKNTLTSETQNAIMNKTDNFNRYFDSLYYATDSIIYSDATQQFLRKNLVSPSTNDQLQLAEILNNFMNQPSDSYIINSWTTSNPMITISIQNANEDLFSTTAVYETERKHTSALLSLLKNDIISLHGQGDLYWDSQSKSLYFFRAIYNSQISQPNQFLGLFSVRLSKRVFSDAIGYYAPSASTSYCFANLKGEIISNFSLLSDSDCRELLKKNKLTLYHYNYHISSPKLKYGNFILMGIVNDSKLYAGSYRLLRHLLILTTISLLLITGSITLAYGVIANRFNQFIKKLNSTDSFGKASFIHMNVKGEFEELEDVYNSMLVRVSQLTSSLHAQEIATKDAELASLYAQINPHFLYNTLDCINGLISLQKKTEAQEAIISLSKLLRFAIKERNIVPLKKELEYVRNYLFIEKIRYQNKLLVLIDVPEELHAYTIPKLTLQPLIENAIIHGFHNSLNEVIIAVTADSDEKSIILHIKDNSGGIPDEIMDNINHWNPSDDSEKNLSGCSGVGLVNIQKRLRLTYGNNYGITIQKNNKGGTHILIQIPKRSDL</sequence>
<proteinExistence type="predicted"/>
<feature type="domain" description="Signal transduction histidine kinase internal region" evidence="3">
    <location>
        <begin position="387"/>
        <end position="465"/>
    </location>
</feature>
<evidence type="ECO:0000313" key="5">
    <source>
        <dbReference type="Proteomes" id="UP000446657"/>
    </source>
</evidence>